<protein>
    <submittedName>
        <fullName evidence="1">Uncharacterized protein</fullName>
    </submittedName>
</protein>
<gene>
    <name evidence="1" type="ORF">TH19_17300</name>
</gene>
<sequence>MLYFSSKLGVSIFADHDAAIGQHYEMRATNTILLLLPCREVLTLGVAQGNRYKRANMKSDWMGI</sequence>
<comment type="caution">
    <text evidence="1">The sequence shown here is derived from an EMBL/GenBank/DDBJ whole genome shotgun (WGS) entry which is preliminary data.</text>
</comment>
<reference evidence="1 2" key="1">
    <citation type="submission" date="2014-07" db="EMBL/GenBank/DDBJ databases">
        <title>Draft genome sequence of Thalassospira profundimaris 35.</title>
        <authorList>
            <person name="Lai Q."/>
            <person name="Shao Z."/>
        </authorList>
    </citation>
    <scope>NUCLEOTIDE SEQUENCE [LARGE SCALE GENOMIC DNA]</scope>
    <source>
        <strain evidence="1 2">35</strain>
    </source>
</reference>
<dbReference type="AlphaFoldDB" id="A0A367W1S2"/>
<proteinExistence type="predicted"/>
<name>A0A367W1S2_9PROT</name>
<organism evidence="1 2">
    <name type="scientific">Thalassospira profundimaris</name>
    <dbReference type="NCBI Taxonomy" id="502049"/>
    <lineage>
        <taxon>Bacteria</taxon>
        <taxon>Pseudomonadati</taxon>
        <taxon>Pseudomonadota</taxon>
        <taxon>Alphaproteobacteria</taxon>
        <taxon>Rhodospirillales</taxon>
        <taxon>Thalassospiraceae</taxon>
        <taxon>Thalassospira</taxon>
    </lineage>
</organism>
<evidence type="ECO:0000313" key="1">
    <source>
        <dbReference type="EMBL" id="RCK33664.1"/>
    </source>
</evidence>
<accession>A0A367W1S2</accession>
<dbReference type="EMBL" id="JPWF01000012">
    <property type="protein sequence ID" value="RCK33664.1"/>
    <property type="molecule type" value="Genomic_DNA"/>
</dbReference>
<evidence type="ECO:0000313" key="2">
    <source>
        <dbReference type="Proteomes" id="UP000253226"/>
    </source>
</evidence>
<dbReference type="Proteomes" id="UP000253226">
    <property type="component" value="Unassembled WGS sequence"/>
</dbReference>